<evidence type="ECO:0000313" key="7">
    <source>
        <dbReference type="EMBL" id="ERT68076.1"/>
    </source>
</evidence>
<organism evidence="7 8">
    <name type="scientific">Cetobacterium somerae ATCC BAA-474</name>
    <dbReference type="NCBI Taxonomy" id="1319815"/>
    <lineage>
        <taxon>Bacteria</taxon>
        <taxon>Fusobacteriati</taxon>
        <taxon>Fusobacteriota</taxon>
        <taxon>Fusobacteriia</taxon>
        <taxon>Fusobacteriales</taxon>
        <taxon>Fusobacteriaceae</taxon>
        <taxon>Cetobacterium</taxon>
    </lineage>
</organism>
<dbReference type="SUPFAM" id="SSF55120">
    <property type="entry name" value="Pseudouridine synthase"/>
    <property type="match status" value="1"/>
</dbReference>
<keyword evidence="3 5" id="KW-0413">Isomerase</keyword>
<dbReference type="GO" id="GO:0003723">
    <property type="term" value="F:RNA binding"/>
    <property type="evidence" value="ECO:0007669"/>
    <property type="project" value="UniProtKB-KW"/>
</dbReference>
<dbReference type="Gene3D" id="3.30.70.1560">
    <property type="entry name" value="Alpha-L RNA-binding motif"/>
    <property type="match status" value="1"/>
</dbReference>
<evidence type="ECO:0000259" key="6">
    <source>
        <dbReference type="SMART" id="SM00363"/>
    </source>
</evidence>
<reference evidence="7 8" key="1">
    <citation type="submission" date="2013-08" db="EMBL/GenBank/DDBJ databases">
        <authorList>
            <person name="Weinstock G."/>
            <person name="Sodergren E."/>
            <person name="Wylie T."/>
            <person name="Fulton L."/>
            <person name="Fulton R."/>
            <person name="Fronick C."/>
            <person name="O'Laughlin M."/>
            <person name="Godfrey J."/>
            <person name="Miner T."/>
            <person name="Herter B."/>
            <person name="Appelbaum E."/>
            <person name="Cordes M."/>
            <person name="Lek S."/>
            <person name="Wollam A."/>
            <person name="Pepin K.H."/>
            <person name="Palsikar V.B."/>
            <person name="Mitreva M."/>
            <person name="Wilson R.K."/>
        </authorList>
    </citation>
    <scope>NUCLEOTIDE SEQUENCE [LARGE SCALE GENOMIC DNA]</scope>
    <source>
        <strain evidence="7 8">ATCC BAA-474</strain>
    </source>
</reference>
<keyword evidence="2 4" id="KW-0694">RNA-binding</keyword>
<dbReference type="SMART" id="SM00363">
    <property type="entry name" value="S4"/>
    <property type="match status" value="1"/>
</dbReference>
<dbReference type="CDD" id="cd00165">
    <property type="entry name" value="S4"/>
    <property type="match status" value="1"/>
</dbReference>
<gene>
    <name evidence="7" type="ORF">HMPREF0202_02012</name>
</gene>
<feature type="domain" description="RNA-binding S4" evidence="6">
    <location>
        <begin position="1"/>
        <end position="59"/>
    </location>
</feature>
<dbReference type="GO" id="GO:0005829">
    <property type="term" value="C:cytosol"/>
    <property type="evidence" value="ECO:0007669"/>
    <property type="project" value="UniProtKB-ARBA"/>
</dbReference>
<evidence type="ECO:0000256" key="4">
    <source>
        <dbReference type="PROSITE-ProRule" id="PRU00182"/>
    </source>
</evidence>
<keyword evidence="8" id="KW-1185">Reference proteome</keyword>
<dbReference type="InterPro" id="IPR036986">
    <property type="entry name" value="S4_RNA-bd_sf"/>
</dbReference>
<dbReference type="AlphaFoldDB" id="U7V974"/>
<dbReference type="PROSITE" id="PS50889">
    <property type="entry name" value="S4"/>
    <property type="match status" value="1"/>
</dbReference>
<dbReference type="Proteomes" id="UP000017081">
    <property type="component" value="Unassembled WGS sequence"/>
</dbReference>
<evidence type="ECO:0000256" key="2">
    <source>
        <dbReference type="ARBA" id="ARBA00022884"/>
    </source>
</evidence>
<dbReference type="PROSITE" id="PS01149">
    <property type="entry name" value="PSI_RSU"/>
    <property type="match status" value="1"/>
</dbReference>
<dbReference type="Pfam" id="PF01479">
    <property type="entry name" value="S4"/>
    <property type="match status" value="1"/>
</dbReference>
<accession>U7V974</accession>
<protein>
    <recommendedName>
        <fullName evidence="5">Pseudouridine synthase</fullName>
        <ecNumber evidence="5">5.4.99.-</ecNumber>
    </recommendedName>
</protein>
<dbReference type="PATRIC" id="fig|1319815.3.peg.1938"/>
<dbReference type="CDD" id="cd02553">
    <property type="entry name" value="PseudoU_synth_RsuA"/>
    <property type="match status" value="1"/>
</dbReference>
<dbReference type="PANTHER" id="PTHR47683:SF4">
    <property type="entry name" value="PSEUDOURIDINE SYNTHASE"/>
    <property type="match status" value="1"/>
</dbReference>
<dbReference type="EC" id="5.4.99.-" evidence="5"/>
<evidence type="ECO:0000256" key="3">
    <source>
        <dbReference type="ARBA" id="ARBA00023235"/>
    </source>
</evidence>
<evidence type="ECO:0000256" key="5">
    <source>
        <dbReference type="RuleBase" id="RU003887"/>
    </source>
</evidence>
<dbReference type="eggNOG" id="COG1187">
    <property type="taxonomic scope" value="Bacteria"/>
</dbReference>
<dbReference type="FunFam" id="3.10.290.10:FF:000003">
    <property type="entry name" value="Pseudouridine synthase"/>
    <property type="match status" value="1"/>
</dbReference>
<dbReference type="InterPro" id="IPR020103">
    <property type="entry name" value="PsdUridine_synth_cat_dom_sf"/>
</dbReference>
<dbReference type="InterPro" id="IPR000748">
    <property type="entry name" value="PsdUridine_synth_RsuA/RluB/E/F"/>
</dbReference>
<dbReference type="InterPro" id="IPR002942">
    <property type="entry name" value="S4_RNA-bd"/>
</dbReference>
<sequence length="228" mass="25948">MRLEKYLVQCGVASRKKIKTAIAQGRVTVNGNIEVNDATDVEWGEDIITFDGIIPEKKQLKYYIMYKIAGYITAMEDENKKTVAELLPEYIDKNSVFPVGRLDRDTEGVLLFTSDGDLSHAMAHPDRNMEKTYYVELDKEISQEDIIALEQGVILDTNYAALPGKVEYLNSKCIHLTITEGKYHQVKKMLKAVKNKVIYLKRVKFGNLTLDGMIPGEVKEIKREDIII</sequence>
<comment type="similarity">
    <text evidence="1 5">Belongs to the pseudouridine synthase RsuA family.</text>
</comment>
<dbReference type="Gene3D" id="3.10.290.10">
    <property type="entry name" value="RNA-binding S4 domain"/>
    <property type="match status" value="1"/>
</dbReference>
<dbReference type="SUPFAM" id="SSF55174">
    <property type="entry name" value="Alpha-L RNA-binding motif"/>
    <property type="match status" value="1"/>
</dbReference>
<dbReference type="FunFam" id="3.30.70.1560:FF:000001">
    <property type="entry name" value="Pseudouridine synthase"/>
    <property type="match status" value="1"/>
</dbReference>
<dbReference type="InterPro" id="IPR042092">
    <property type="entry name" value="PsdUridine_s_RsuA/RluB/E/F_cat"/>
</dbReference>
<comment type="caution">
    <text evidence="7">The sequence shown here is derived from an EMBL/GenBank/DDBJ whole genome shotgun (WGS) entry which is preliminary data.</text>
</comment>
<dbReference type="InterPro" id="IPR018496">
    <property type="entry name" value="PsdUridine_synth_RsuA/RluB_CS"/>
</dbReference>
<dbReference type="GO" id="GO:0000455">
    <property type="term" value="P:enzyme-directed rRNA pseudouridine synthesis"/>
    <property type="evidence" value="ECO:0007669"/>
    <property type="project" value="UniProtKB-ARBA"/>
</dbReference>
<dbReference type="STRING" id="1319815.HMPREF0202_02012"/>
<dbReference type="NCBIfam" id="TIGR00093">
    <property type="entry name" value="pseudouridine synthase"/>
    <property type="match status" value="1"/>
</dbReference>
<dbReference type="GO" id="GO:0120159">
    <property type="term" value="F:rRNA pseudouridine synthase activity"/>
    <property type="evidence" value="ECO:0007669"/>
    <property type="project" value="UniProtKB-ARBA"/>
</dbReference>
<evidence type="ECO:0000256" key="1">
    <source>
        <dbReference type="ARBA" id="ARBA00008348"/>
    </source>
</evidence>
<dbReference type="HOGENOM" id="CLU_024979_1_2_0"/>
<dbReference type="InterPro" id="IPR006145">
    <property type="entry name" value="PsdUridine_synth_RsuA/RluA"/>
</dbReference>
<proteinExistence type="inferred from homology"/>
<dbReference type="InterPro" id="IPR050343">
    <property type="entry name" value="RsuA_PseudoU_synthase"/>
</dbReference>
<dbReference type="EMBL" id="AXZF01000083">
    <property type="protein sequence ID" value="ERT68076.1"/>
    <property type="molecule type" value="Genomic_DNA"/>
</dbReference>
<dbReference type="Pfam" id="PF00849">
    <property type="entry name" value="PseudoU_synth_2"/>
    <property type="match status" value="1"/>
</dbReference>
<dbReference type="Gene3D" id="3.30.70.580">
    <property type="entry name" value="Pseudouridine synthase I, catalytic domain, N-terminal subdomain"/>
    <property type="match status" value="1"/>
</dbReference>
<name>U7V974_9FUSO</name>
<dbReference type="RefSeq" id="WP_023051545.1">
    <property type="nucleotide sequence ID" value="NZ_CP173065.2"/>
</dbReference>
<evidence type="ECO:0000313" key="8">
    <source>
        <dbReference type="Proteomes" id="UP000017081"/>
    </source>
</evidence>
<dbReference type="PANTHER" id="PTHR47683">
    <property type="entry name" value="PSEUDOURIDINE SYNTHASE FAMILY PROTEIN-RELATED"/>
    <property type="match status" value="1"/>
</dbReference>
<dbReference type="InterPro" id="IPR020094">
    <property type="entry name" value="TruA/RsuA/RluB/E/F_N"/>
</dbReference>